<dbReference type="InterPro" id="IPR003594">
    <property type="entry name" value="HATPase_dom"/>
</dbReference>
<evidence type="ECO:0000259" key="10">
    <source>
        <dbReference type="PROSITE" id="PS50112"/>
    </source>
</evidence>
<dbReference type="GO" id="GO:0005524">
    <property type="term" value="F:ATP binding"/>
    <property type="evidence" value="ECO:0007669"/>
    <property type="project" value="UniProtKB-KW"/>
</dbReference>
<dbReference type="Pfam" id="PF00512">
    <property type="entry name" value="HisKA"/>
    <property type="match status" value="1"/>
</dbReference>
<dbReference type="SMART" id="SM00091">
    <property type="entry name" value="PAS"/>
    <property type="match status" value="2"/>
</dbReference>
<evidence type="ECO:0000259" key="9">
    <source>
        <dbReference type="PROSITE" id="PS50109"/>
    </source>
</evidence>
<keyword evidence="4" id="KW-0808">Transferase</keyword>
<name>A0AAE3L3A1_9FIRM</name>
<dbReference type="SUPFAM" id="SSF55874">
    <property type="entry name" value="ATPase domain of HSP90 chaperone/DNA topoisomerase II/histidine kinase"/>
    <property type="match status" value="1"/>
</dbReference>
<evidence type="ECO:0000256" key="2">
    <source>
        <dbReference type="ARBA" id="ARBA00012438"/>
    </source>
</evidence>
<evidence type="ECO:0000259" key="11">
    <source>
        <dbReference type="PROSITE" id="PS50113"/>
    </source>
</evidence>
<dbReference type="Proteomes" id="UP001205748">
    <property type="component" value="Unassembled WGS sequence"/>
</dbReference>
<dbReference type="AlphaFoldDB" id="A0AAE3L3A1"/>
<dbReference type="SMART" id="SM00086">
    <property type="entry name" value="PAC"/>
    <property type="match status" value="1"/>
</dbReference>
<evidence type="ECO:0000256" key="1">
    <source>
        <dbReference type="ARBA" id="ARBA00000085"/>
    </source>
</evidence>
<feature type="domain" description="PAC" evidence="11">
    <location>
        <begin position="314"/>
        <end position="367"/>
    </location>
</feature>
<evidence type="ECO:0000256" key="8">
    <source>
        <dbReference type="ARBA" id="ARBA00023012"/>
    </source>
</evidence>
<keyword evidence="5" id="KW-0547">Nucleotide-binding</keyword>
<dbReference type="InterPro" id="IPR000014">
    <property type="entry name" value="PAS"/>
</dbReference>
<dbReference type="CDD" id="cd00082">
    <property type="entry name" value="HisKA"/>
    <property type="match status" value="1"/>
</dbReference>
<dbReference type="InterPro" id="IPR000700">
    <property type="entry name" value="PAS-assoc_C"/>
</dbReference>
<evidence type="ECO:0000256" key="5">
    <source>
        <dbReference type="ARBA" id="ARBA00022741"/>
    </source>
</evidence>
<evidence type="ECO:0000256" key="3">
    <source>
        <dbReference type="ARBA" id="ARBA00022553"/>
    </source>
</evidence>
<dbReference type="SUPFAM" id="SSF47384">
    <property type="entry name" value="Homodimeric domain of signal transducing histidine kinase"/>
    <property type="match status" value="1"/>
</dbReference>
<proteinExistence type="predicted"/>
<dbReference type="SMART" id="SM00387">
    <property type="entry name" value="HATPase_c"/>
    <property type="match status" value="1"/>
</dbReference>
<dbReference type="GO" id="GO:0000155">
    <property type="term" value="F:phosphorelay sensor kinase activity"/>
    <property type="evidence" value="ECO:0007669"/>
    <property type="project" value="InterPro"/>
</dbReference>
<dbReference type="PANTHER" id="PTHR43711:SF26">
    <property type="entry name" value="SENSOR HISTIDINE KINASE RCSC"/>
    <property type="match status" value="1"/>
</dbReference>
<dbReference type="PRINTS" id="PR00344">
    <property type="entry name" value="BCTRLSENSOR"/>
</dbReference>
<dbReference type="InterPro" id="IPR004358">
    <property type="entry name" value="Sig_transdc_His_kin-like_C"/>
</dbReference>
<dbReference type="FunFam" id="3.30.565.10:FF:000037">
    <property type="entry name" value="Hybrid sensor histidine kinase/response regulator"/>
    <property type="match status" value="1"/>
</dbReference>
<sequence length="763" mass="89003">MTIMTTKSTTKLNKLSKGDHACFLYNDLKEYRKFSVDFIIEGLLNNEMVHCTIEEYPKELLIQDLIDQNIDIEYFIDTGQLVISSIKDIYYGNQGFHPDDTIKYCINNFDKVKTKKFHGIRGLGEMLFALDGRQESIDKLIEYEINYGLQVMPIYTNHQYLCIYNKNLFPSSVLKEIIKAHDVVIDGTRLTKPNPYFKDPHKHLKEYQNEKSLKKYFYLDKVNNISPISHEDEKAIKDFNILKHILSATGDGVWEWDVLSNQIYFNQCFYDITGYKKKEIEGDAHNIKEFIHSEDIAEFIKKVNKCKNNEIQHIEYEIRVVTKEGEILWFIVKGTPITKDENGQVVKIVGIFNNITESKNTKIELSTVLRATADAILVIDSKEQVLHYNEKFLAMFEISESLLENKEGILVTEYIRNMFADPTMIIDIKEKNVQNNKEILDIIQLKDGRIIERFYKPFYLYSRERCHAYGFRDISERKRAEKLEQEIILKQKELKEVRKYERLKTEIFSTISHELKTPLNIILGTTQLLSYKRKQGELNEESQQDRYIHIMRQNCYRLLRLINNLIDINKLDSGFMKLELKNYNIVSMIENITLSIVEYVESKNITLIFDTDVEEKIMAFDGDKIERVLLNLLSNAVKFTEEKGEIFVNIYDKGEHIIISVKDTGVGIPVEMQKKVFERFSQVESPFSRIAEGSGIGLSLVKSIVELHGGNIILKSEYGKGSEFIINLPVTKVNNDRIVNNRDPIKGEENIERIHIEFSDIYS</sequence>
<dbReference type="InterPro" id="IPR013655">
    <property type="entry name" value="PAS_fold_3"/>
</dbReference>
<dbReference type="Gene3D" id="3.30.450.20">
    <property type="entry name" value="PAS domain"/>
    <property type="match status" value="2"/>
</dbReference>
<dbReference type="SMART" id="SM00388">
    <property type="entry name" value="HisKA"/>
    <property type="match status" value="1"/>
</dbReference>
<accession>A0AAE3L3A1</accession>
<dbReference type="InterPro" id="IPR025847">
    <property type="entry name" value="MEDS_domain"/>
</dbReference>
<feature type="domain" description="Histidine kinase" evidence="9">
    <location>
        <begin position="510"/>
        <end position="732"/>
    </location>
</feature>
<protein>
    <recommendedName>
        <fullName evidence="2">histidine kinase</fullName>
        <ecNumber evidence="2">2.7.13.3</ecNumber>
    </recommendedName>
</protein>
<dbReference type="Pfam" id="PF14417">
    <property type="entry name" value="MEDS"/>
    <property type="match status" value="1"/>
</dbReference>
<comment type="catalytic activity">
    <reaction evidence="1">
        <text>ATP + protein L-histidine = ADP + protein N-phospho-L-histidine.</text>
        <dbReference type="EC" id="2.7.13.3"/>
    </reaction>
</comment>
<keyword evidence="13" id="KW-1185">Reference proteome</keyword>
<dbReference type="Pfam" id="PF13188">
    <property type="entry name" value="PAS_8"/>
    <property type="match status" value="1"/>
</dbReference>
<feature type="domain" description="PAS" evidence="10">
    <location>
        <begin position="238"/>
        <end position="310"/>
    </location>
</feature>
<dbReference type="InterPro" id="IPR050736">
    <property type="entry name" value="Sensor_HK_Regulatory"/>
</dbReference>
<organism evidence="12 13">
    <name type="scientific">Irregularibacter muris</name>
    <dbReference type="NCBI Taxonomy" id="1796619"/>
    <lineage>
        <taxon>Bacteria</taxon>
        <taxon>Bacillati</taxon>
        <taxon>Bacillota</taxon>
        <taxon>Clostridia</taxon>
        <taxon>Eubacteriales</taxon>
        <taxon>Eubacteriaceae</taxon>
        <taxon>Irregularibacter</taxon>
    </lineage>
</organism>
<keyword evidence="7 12" id="KW-0067">ATP-binding</keyword>
<dbReference type="EMBL" id="JANKAS010000002">
    <property type="protein sequence ID" value="MCR1897903.1"/>
    <property type="molecule type" value="Genomic_DNA"/>
</dbReference>
<dbReference type="PROSITE" id="PS50112">
    <property type="entry name" value="PAS"/>
    <property type="match status" value="1"/>
</dbReference>
<dbReference type="SUPFAM" id="SSF55785">
    <property type="entry name" value="PYP-like sensor domain (PAS domain)"/>
    <property type="match status" value="2"/>
</dbReference>
<gene>
    <name evidence="12" type="ORF">NSA47_02735</name>
</gene>
<comment type="caution">
    <text evidence="12">The sequence shown here is derived from an EMBL/GenBank/DDBJ whole genome shotgun (WGS) entry which is preliminary data.</text>
</comment>
<evidence type="ECO:0000313" key="12">
    <source>
        <dbReference type="EMBL" id="MCR1897903.1"/>
    </source>
</evidence>
<dbReference type="PROSITE" id="PS50113">
    <property type="entry name" value="PAC"/>
    <property type="match status" value="1"/>
</dbReference>
<dbReference type="Pfam" id="PF08447">
    <property type="entry name" value="PAS_3"/>
    <property type="match status" value="1"/>
</dbReference>
<evidence type="ECO:0000313" key="13">
    <source>
        <dbReference type="Proteomes" id="UP001205748"/>
    </source>
</evidence>
<dbReference type="CDD" id="cd00130">
    <property type="entry name" value="PAS"/>
    <property type="match status" value="1"/>
</dbReference>
<keyword evidence="8" id="KW-0902">Two-component regulatory system</keyword>
<dbReference type="CDD" id="cd16922">
    <property type="entry name" value="HATPase_EvgS-ArcB-TorS-like"/>
    <property type="match status" value="1"/>
</dbReference>
<evidence type="ECO:0000256" key="4">
    <source>
        <dbReference type="ARBA" id="ARBA00022679"/>
    </source>
</evidence>
<evidence type="ECO:0000256" key="6">
    <source>
        <dbReference type="ARBA" id="ARBA00022777"/>
    </source>
</evidence>
<keyword evidence="3" id="KW-0597">Phosphoprotein</keyword>
<dbReference type="InterPro" id="IPR005467">
    <property type="entry name" value="His_kinase_dom"/>
</dbReference>
<dbReference type="InterPro" id="IPR035965">
    <property type="entry name" value="PAS-like_dom_sf"/>
</dbReference>
<dbReference type="Gene3D" id="3.30.565.10">
    <property type="entry name" value="Histidine kinase-like ATPase, C-terminal domain"/>
    <property type="match status" value="1"/>
</dbReference>
<keyword evidence="6" id="KW-0418">Kinase</keyword>
<dbReference type="Gene3D" id="1.10.287.130">
    <property type="match status" value="1"/>
</dbReference>
<dbReference type="NCBIfam" id="TIGR00229">
    <property type="entry name" value="sensory_box"/>
    <property type="match status" value="1"/>
</dbReference>
<dbReference type="InterPro" id="IPR036097">
    <property type="entry name" value="HisK_dim/P_sf"/>
</dbReference>
<dbReference type="InterPro" id="IPR001610">
    <property type="entry name" value="PAC"/>
</dbReference>
<dbReference type="InterPro" id="IPR036890">
    <property type="entry name" value="HATPase_C_sf"/>
</dbReference>
<dbReference type="PROSITE" id="PS50109">
    <property type="entry name" value="HIS_KIN"/>
    <property type="match status" value="1"/>
</dbReference>
<dbReference type="InterPro" id="IPR003661">
    <property type="entry name" value="HisK_dim/P_dom"/>
</dbReference>
<dbReference type="Pfam" id="PF02518">
    <property type="entry name" value="HATPase_c"/>
    <property type="match status" value="1"/>
</dbReference>
<reference evidence="12" key="1">
    <citation type="submission" date="2022-07" db="EMBL/GenBank/DDBJ databases">
        <title>Enhanced cultured diversity of the mouse gut microbiota enables custom-made synthetic communities.</title>
        <authorList>
            <person name="Afrizal A."/>
        </authorList>
    </citation>
    <scope>NUCLEOTIDE SEQUENCE</scope>
    <source>
        <strain evidence="12">DSM 28593</strain>
    </source>
</reference>
<dbReference type="PANTHER" id="PTHR43711">
    <property type="entry name" value="TWO-COMPONENT HISTIDINE KINASE"/>
    <property type="match status" value="1"/>
</dbReference>
<evidence type="ECO:0000256" key="7">
    <source>
        <dbReference type="ARBA" id="ARBA00022840"/>
    </source>
</evidence>
<dbReference type="EC" id="2.7.13.3" evidence="2"/>